<feature type="non-terminal residue" evidence="1">
    <location>
        <position position="1"/>
    </location>
</feature>
<reference evidence="2" key="3">
    <citation type="submission" date="2014-09" db="EMBL/GenBank/DDBJ databases">
        <authorList>
            <person name="Magalhaes I.L.F."/>
            <person name="Oliveira U."/>
            <person name="Santos F.R."/>
            <person name="Vidigal T.H.D.A."/>
            <person name="Brescovit A.D."/>
            <person name="Santos A.J."/>
        </authorList>
    </citation>
    <scope>NUCLEOTIDE SEQUENCE</scope>
</reference>
<evidence type="ECO:0000313" key="2">
    <source>
        <dbReference type="EMBL" id="JAG58969.1"/>
    </source>
</evidence>
<reference evidence="1" key="2">
    <citation type="submission" date="2014-07" db="EMBL/GenBank/DDBJ databases">
        <authorList>
            <person name="Hull J."/>
        </authorList>
    </citation>
    <scope>NUCLEOTIDE SEQUENCE</scope>
</reference>
<organism evidence="1">
    <name type="scientific">Lygus hesperus</name>
    <name type="common">Western plant bug</name>
    <dbReference type="NCBI Taxonomy" id="30085"/>
    <lineage>
        <taxon>Eukaryota</taxon>
        <taxon>Metazoa</taxon>
        <taxon>Ecdysozoa</taxon>
        <taxon>Arthropoda</taxon>
        <taxon>Hexapoda</taxon>
        <taxon>Insecta</taxon>
        <taxon>Pterygota</taxon>
        <taxon>Neoptera</taxon>
        <taxon>Paraneoptera</taxon>
        <taxon>Hemiptera</taxon>
        <taxon>Heteroptera</taxon>
        <taxon>Panheteroptera</taxon>
        <taxon>Cimicomorpha</taxon>
        <taxon>Miridae</taxon>
        <taxon>Mirini</taxon>
        <taxon>Lygus</taxon>
    </lineage>
</organism>
<protein>
    <submittedName>
        <fullName evidence="1">Juxtamembrane domain-associated catenin</fullName>
    </submittedName>
</protein>
<sequence length="160" mass="17580">PSLWTHVASPYKDLTPNRSMEGTTKVQISCLVFTLILIGGFVDVNGQFLNGISSPASSLLNGPSRILDHITPIRNLPFQSPYPNQNFNSYGYPAYRASADRIPSGCTCHLQANRNADLPPLMNAFVRNPAGQIYGNNHQPFLRESEPSVAMGYLDYSGYS</sequence>
<dbReference type="EMBL" id="GBHO01019265">
    <property type="protein sequence ID" value="JAG24339.1"/>
    <property type="molecule type" value="Transcribed_RNA"/>
</dbReference>
<reference evidence="1" key="1">
    <citation type="journal article" date="2014" name="PLoS ONE">
        <title>Transcriptome-Based Identification of ABC Transporters in the Western Tarnished Plant Bug Lygus hesperus.</title>
        <authorList>
            <person name="Hull J.J."/>
            <person name="Chaney K."/>
            <person name="Geib S.M."/>
            <person name="Fabrick J.A."/>
            <person name="Brent C.S."/>
            <person name="Walsh D."/>
            <person name="Lavine L.C."/>
        </authorList>
    </citation>
    <scope>NUCLEOTIDE SEQUENCE</scope>
</reference>
<gene>
    <name evidence="1" type="primary">jac-1</name>
    <name evidence="1" type="ORF">CM83_65515</name>
</gene>
<dbReference type="AlphaFoldDB" id="A0A0A9XWP7"/>
<evidence type="ECO:0000313" key="1">
    <source>
        <dbReference type="EMBL" id="JAG24339.1"/>
    </source>
</evidence>
<name>A0A0A9XWP7_LYGHE</name>
<accession>A0A0A9XWP7</accession>
<dbReference type="EMBL" id="GBRD01006852">
    <property type="protein sequence ID" value="JAG58969.1"/>
    <property type="molecule type" value="Transcribed_RNA"/>
</dbReference>
<proteinExistence type="predicted"/>